<dbReference type="GO" id="GO:1990904">
    <property type="term" value="C:ribonucleoprotein complex"/>
    <property type="evidence" value="ECO:0007669"/>
    <property type="project" value="UniProtKB-KW"/>
</dbReference>
<keyword evidence="6" id="KW-1185">Reference proteome</keyword>
<dbReference type="VEuPathDB" id="PiroplasmaDB:BMR1_03g02130"/>
<dbReference type="GO" id="GO:0003723">
    <property type="term" value="F:RNA binding"/>
    <property type="evidence" value="ECO:0007669"/>
    <property type="project" value="InterPro"/>
</dbReference>
<evidence type="ECO:0000259" key="4">
    <source>
        <dbReference type="Pfam" id="PF17136"/>
    </source>
</evidence>
<dbReference type="EMBL" id="LN871598">
    <property type="protein sequence ID" value="SJK86425.1"/>
    <property type="molecule type" value="Genomic_DNA"/>
</dbReference>
<dbReference type="HAMAP" id="MF_01326_B">
    <property type="entry name" value="Ribosomal_uL24_B"/>
    <property type="match status" value="1"/>
</dbReference>
<dbReference type="SUPFAM" id="SSF50104">
    <property type="entry name" value="Translation proteins SH3-like domain"/>
    <property type="match status" value="1"/>
</dbReference>
<gene>
    <name evidence="5" type="ORF">BMR1_03g02130</name>
</gene>
<protein>
    <submittedName>
        <fullName evidence="5">Probable 39S ribosomal protein L24 mitochondrial</fullName>
    </submittedName>
</protein>
<dbReference type="AlphaFoldDB" id="A0A1R4ABV5"/>
<dbReference type="GO" id="GO:0005840">
    <property type="term" value="C:ribosome"/>
    <property type="evidence" value="ECO:0007669"/>
    <property type="project" value="UniProtKB-KW"/>
</dbReference>
<dbReference type="InterPro" id="IPR003256">
    <property type="entry name" value="Ribosomal_uL24"/>
</dbReference>
<dbReference type="InterPro" id="IPR008991">
    <property type="entry name" value="Translation_prot_SH3-like_sf"/>
</dbReference>
<name>A0A1R4ABV5_BABMR</name>
<keyword evidence="2 5" id="KW-0689">Ribosomal protein</keyword>
<dbReference type="InterPro" id="IPR014722">
    <property type="entry name" value="Rib_uL2_dom2"/>
</dbReference>
<evidence type="ECO:0000313" key="5">
    <source>
        <dbReference type="EMBL" id="SJK86425.1"/>
    </source>
</evidence>
<evidence type="ECO:0000256" key="2">
    <source>
        <dbReference type="ARBA" id="ARBA00022980"/>
    </source>
</evidence>
<keyword evidence="3" id="KW-0687">Ribonucleoprotein</keyword>
<organism evidence="5 6">
    <name type="scientific">Babesia microti (strain RI)</name>
    <dbReference type="NCBI Taxonomy" id="1133968"/>
    <lineage>
        <taxon>Eukaryota</taxon>
        <taxon>Sar</taxon>
        <taxon>Alveolata</taxon>
        <taxon>Apicomplexa</taxon>
        <taxon>Aconoidasida</taxon>
        <taxon>Piroplasmida</taxon>
        <taxon>Babesiidae</taxon>
        <taxon>Babesia</taxon>
    </lineage>
</organism>
<dbReference type="Pfam" id="PF17136">
    <property type="entry name" value="ribosomal_L24"/>
    <property type="match status" value="1"/>
</dbReference>
<dbReference type="InterPro" id="IPR041988">
    <property type="entry name" value="Ribosomal_uL24_KOW"/>
</dbReference>
<dbReference type="RefSeq" id="XP_021338583.1">
    <property type="nucleotide sequence ID" value="XM_021482015.1"/>
</dbReference>
<dbReference type="GO" id="GO:0003735">
    <property type="term" value="F:structural constituent of ribosome"/>
    <property type="evidence" value="ECO:0007669"/>
    <property type="project" value="InterPro"/>
</dbReference>
<dbReference type="PANTHER" id="PTHR12903">
    <property type="entry name" value="MITOCHONDRIAL RIBOSOMAL PROTEIN L24"/>
    <property type="match status" value="1"/>
</dbReference>
<dbReference type="InterPro" id="IPR057264">
    <property type="entry name" value="Ribosomal_uL24_C"/>
</dbReference>
<reference evidence="5 6" key="3">
    <citation type="journal article" date="2016" name="Sci. Rep.">
        <title>Genome-wide diversity and gene expression profiling of Babesia microti isolates identify polymorphic genes that mediate host-pathogen interactions.</title>
        <authorList>
            <person name="Silva J.C."/>
            <person name="Cornillot E."/>
            <person name="McCracken C."/>
            <person name="Usmani-Brown S."/>
            <person name="Dwivedi A."/>
            <person name="Ifeonu O.O."/>
            <person name="Crabtree J."/>
            <person name="Gotia H.T."/>
            <person name="Virji A.Z."/>
            <person name="Reynes C."/>
            <person name="Colinge J."/>
            <person name="Kumar V."/>
            <person name="Lawres L."/>
            <person name="Pazzi J.E."/>
            <person name="Pablo J.V."/>
            <person name="Hung C."/>
            <person name="Brancato J."/>
            <person name="Kumari P."/>
            <person name="Orvis J."/>
            <person name="Tretina K."/>
            <person name="Chibucos M."/>
            <person name="Ott S."/>
            <person name="Sadzewicz L."/>
            <person name="Sengamalay N."/>
            <person name="Shetty A.C."/>
            <person name="Su Q."/>
            <person name="Tallon L."/>
            <person name="Fraser C.M."/>
            <person name="Frutos R."/>
            <person name="Molina D.M."/>
            <person name="Krause P.J."/>
            <person name="Ben Mamoun C."/>
        </authorList>
    </citation>
    <scope>NUCLEOTIDE SEQUENCE [LARGE SCALE GENOMIC DNA]</scope>
    <source>
        <strain evidence="5 6">RI</strain>
    </source>
</reference>
<dbReference type="Gene3D" id="2.30.30.30">
    <property type="match status" value="1"/>
</dbReference>
<reference evidence="5 6" key="1">
    <citation type="journal article" date="2012" name="Nucleic Acids Res.">
        <title>Sequencing of the smallest Apicomplexan genome from the human pathogen Babesia microti.</title>
        <authorList>
            <person name="Cornillot E."/>
            <person name="Hadj-Kaddour K."/>
            <person name="Dassouli A."/>
            <person name="Noel B."/>
            <person name="Ranwez V."/>
            <person name="Vacherie B."/>
            <person name="Augagneur Y."/>
            <person name="Bres V."/>
            <person name="Duclos A."/>
            <person name="Randazzo S."/>
            <person name="Carcy B."/>
            <person name="Debierre-Grockiego F."/>
            <person name="Delbecq S."/>
            <person name="Moubri-Menage K."/>
            <person name="Shams-Eldin H."/>
            <person name="Usmani-Brown S."/>
            <person name="Bringaud F."/>
            <person name="Wincker P."/>
            <person name="Vivares C.P."/>
            <person name="Schwarz R.T."/>
            <person name="Schetters T.P."/>
            <person name="Krause P.J."/>
            <person name="Gorenflot A."/>
            <person name="Berry V."/>
            <person name="Barbe V."/>
            <person name="Ben Mamoun C."/>
        </authorList>
    </citation>
    <scope>NUCLEOTIDE SEQUENCE [LARGE SCALE GENOMIC DNA]</scope>
    <source>
        <strain evidence="5 6">RI</strain>
    </source>
</reference>
<dbReference type="NCBIfam" id="TIGR01079">
    <property type="entry name" value="rplX_bact"/>
    <property type="match status" value="1"/>
</dbReference>
<reference evidence="5 6" key="2">
    <citation type="journal article" date="2013" name="PLoS ONE">
        <title>Whole genome mapping and re-organization of the nuclear and mitochondrial genomes of Babesia microti isolates.</title>
        <authorList>
            <person name="Cornillot E."/>
            <person name="Dassouli A."/>
            <person name="Garg A."/>
            <person name="Pachikara N."/>
            <person name="Randazzo S."/>
            <person name="Depoix D."/>
            <person name="Carcy B."/>
            <person name="Delbecq S."/>
            <person name="Frutos R."/>
            <person name="Silva J.C."/>
            <person name="Sutton R."/>
            <person name="Krause P.J."/>
            <person name="Mamoun C.B."/>
        </authorList>
    </citation>
    <scope>NUCLEOTIDE SEQUENCE [LARGE SCALE GENOMIC DNA]</scope>
    <source>
        <strain evidence="5 6">RI</strain>
    </source>
</reference>
<evidence type="ECO:0000256" key="1">
    <source>
        <dbReference type="ARBA" id="ARBA00010618"/>
    </source>
</evidence>
<comment type="similarity">
    <text evidence="1">Belongs to the universal ribosomal protein uL24 family.</text>
</comment>
<dbReference type="CDD" id="cd06089">
    <property type="entry name" value="KOW_RPL26"/>
    <property type="match status" value="1"/>
</dbReference>
<feature type="domain" description="Large ribosomal subunit protein uL24 C-terminal" evidence="4">
    <location>
        <begin position="83"/>
        <end position="132"/>
    </location>
</feature>
<dbReference type="Proteomes" id="UP000002899">
    <property type="component" value="Chromosome III"/>
</dbReference>
<dbReference type="KEGG" id="bmic:BMR1_03g02130"/>
<dbReference type="OrthoDB" id="359154at2759"/>
<proteinExistence type="inferred from homology"/>
<dbReference type="GO" id="GO:0006412">
    <property type="term" value="P:translation"/>
    <property type="evidence" value="ECO:0007669"/>
    <property type="project" value="InterPro"/>
</dbReference>
<evidence type="ECO:0000256" key="3">
    <source>
        <dbReference type="ARBA" id="ARBA00023274"/>
    </source>
</evidence>
<dbReference type="GeneID" id="24425067"/>
<evidence type="ECO:0000313" key="6">
    <source>
        <dbReference type="Proteomes" id="UP000002899"/>
    </source>
</evidence>
<accession>A0A1R4ABV5</accession>
<sequence length="185" mass="21915">MLSYFQKCYSLAHTTFHFQLNAVRGPKIVHPRNIIRYWKYAKGDKVKVISGRDKGKIDEIIQCDRLRNQVKVRGCNMRKMVINGKRVEIEKKIHYSNVQLIDPTINEPTRISLKFDENNNPIRVSKKSGSVIPWPDKKEREFKTYEDGIKDTAPEVALAKTYDYRKDVEMMRFVRQTMTKYNRDQ</sequence>